<dbReference type="Pfam" id="PF01047">
    <property type="entry name" value="MarR"/>
    <property type="match status" value="1"/>
</dbReference>
<keyword evidence="1" id="KW-0805">Transcription regulation</keyword>
<keyword evidence="6" id="KW-1185">Reference proteome</keyword>
<evidence type="ECO:0000256" key="2">
    <source>
        <dbReference type="ARBA" id="ARBA00023125"/>
    </source>
</evidence>
<dbReference type="PANTHER" id="PTHR42756:SF1">
    <property type="entry name" value="TRANSCRIPTIONAL REPRESSOR OF EMRAB OPERON"/>
    <property type="match status" value="1"/>
</dbReference>
<evidence type="ECO:0000256" key="1">
    <source>
        <dbReference type="ARBA" id="ARBA00023015"/>
    </source>
</evidence>
<reference evidence="5 6" key="1">
    <citation type="submission" date="2018-12" db="EMBL/GenBank/DDBJ databases">
        <authorList>
            <person name="Criscuolo A."/>
        </authorList>
    </citation>
    <scope>NUCLEOTIDE SEQUENCE [LARGE SCALE GENOMIC DNA]</scope>
    <source>
        <strain evidence="5">ACIP1116281</strain>
    </source>
</reference>
<accession>A0A447IC66</accession>
<dbReference type="PROSITE" id="PS01117">
    <property type="entry name" value="HTH_MARR_1"/>
    <property type="match status" value="1"/>
</dbReference>
<dbReference type="PRINTS" id="PR00598">
    <property type="entry name" value="HTHMARR"/>
</dbReference>
<protein>
    <submittedName>
        <fullName evidence="5">Transcriptional activatory protein BadR</fullName>
    </submittedName>
</protein>
<organism evidence="5 6">
    <name type="scientific">Devosia equisanguinis</name>
    <dbReference type="NCBI Taxonomy" id="2490941"/>
    <lineage>
        <taxon>Bacteria</taxon>
        <taxon>Pseudomonadati</taxon>
        <taxon>Pseudomonadota</taxon>
        <taxon>Alphaproteobacteria</taxon>
        <taxon>Hyphomicrobiales</taxon>
        <taxon>Devosiaceae</taxon>
        <taxon>Devosia</taxon>
    </lineage>
</organism>
<dbReference type="InterPro" id="IPR036388">
    <property type="entry name" value="WH-like_DNA-bd_sf"/>
</dbReference>
<feature type="domain" description="HTH marR-type" evidence="4">
    <location>
        <begin position="25"/>
        <end position="158"/>
    </location>
</feature>
<dbReference type="AlphaFoldDB" id="A0A447IC66"/>
<dbReference type="SUPFAM" id="SSF46785">
    <property type="entry name" value="Winged helix' DNA-binding domain"/>
    <property type="match status" value="1"/>
</dbReference>
<name>A0A447IC66_9HYPH</name>
<dbReference type="Gene3D" id="1.10.10.10">
    <property type="entry name" value="Winged helix-like DNA-binding domain superfamily/Winged helix DNA-binding domain"/>
    <property type="match status" value="1"/>
</dbReference>
<sequence>MIELELKHAALLREAQSRALPGIDTMRLCFQILALASTIDRACAQRLAPHGLSESKFVLLFLLRSEPNGLPPHELAHRAGVTRATITGLLDGLERDGLVTRNPDSVDRRKLIIALTEAGKVLAGDLFEEHTRWIASLFQDLDAPARQTLSTLLQRAWPEDAA</sequence>
<evidence type="ECO:0000259" key="4">
    <source>
        <dbReference type="PROSITE" id="PS50995"/>
    </source>
</evidence>
<dbReference type="Proteomes" id="UP000268844">
    <property type="component" value="Unassembled WGS sequence"/>
</dbReference>
<gene>
    <name evidence="5" type="primary">badR_2</name>
    <name evidence="5" type="ORF">DEVEQU_02215</name>
</gene>
<evidence type="ECO:0000313" key="5">
    <source>
        <dbReference type="EMBL" id="VDS05074.1"/>
    </source>
</evidence>
<evidence type="ECO:0000256" key="3">
    <source>
        <dbReference type="ARBA" id="ARBA00023163"/>
    </source>
</evidence>
<dbReference type="InterPro" id="IPR000835">
    <property type="entry name" value="HTH_MarR-typ"/>
</dbReference>
<dbReference type="EMBL" id="UZWD01000026">
    <property type="protein sequence ID" value="VDS05074.1"/>
    <property type="molecule type" value="Genomic_DNA"/>
</dbReference>
<dbReference type="SMART" id="SM00347">
    <property type="entry name" value="HTH_MARR"/>
    <property type="match status" value="1"/>
</dbReference>
<dbReference type="RefSeq" id="WP_126150617.1">
    <property type="nucleotide sequence ID" value="NZ_JBHTMH010000001.1"/>
</dbReference>
<dbReference type="GO" id="GO:0003677">
    <property type="term" value="F:DNA binding"/>
    <property type="evidence" value="ECO:0007669"/>
    <property type="project" value="UniProtKB-KW"/>
</dbReference>
<evidence type="ECO:0000313" key="6">
    <source>
        <dbReference type="Proteomes" id="UP000268844"/>
    </source>
</evidence>
<keyword evidence="3" id="KW-0804">Transcription</keyword>
<dbReference type="PROSITE" id="PS50995">
    <property type="entry name" value="HTH_MARR_2"/>
    <property type="match status" value="1"/>
</dbReference>
<proteinExistence type="predicted"/>
<dbReference type="InterPro" id="IPR036390">
    <property type="entry name" value="WH_DNA-bd_sf"/>
</dbReference>
<dbReference type="InterPro" id="IPR023187">
    <property type="entry name" value="Tscrpt_reg_MarR-type_CS"/>
</dbReference>
<dbReference type="PANTHER" id="PTHR42756">
    <property type="entry name" value="TRANSCRIPTIONAL REGULATOR, MARR"/>
    <property type="match status" value="1"/>
</dbReference>
<dbReference type="OrthoDB" id="511972at2"/>
<keyword evidence="2" id="KW-0238">DNA-binding</keyword>
<dbReference type="GO" id="GO:0003700">
    <property type="term" value="F:DNA-binding transcription factor activity"/>
    <property type="evidence" value="ECO:0007669"/>
    <property type="project" value="InterPro"/>
</dbReference>